<dbReference type="AlphaFoldDB" id="A0A0G0EL17"/>
<dbReference type="Pfam" id="PF08241">
    <property type="entry name" value="Methyltransf_11"/>
    <property type="match status" value="1"/>
</dbReference>
<gene>
    <name evidence="2" type="ORF">US19_C0039G0003</name>
</gene>
<evidence type="ECO:0000313" key="3">
    <source>
        <dbReference type="Proteomes" id="UP000034492"/>
    </source>
</evidence>
<keyword evidence="2" id="KW-0808">Transferase</keyword>
<reference evidence="2 3" key="1">
    <citation type="journal article" date="2015" name="Nature">
        <title>rRNA introns, odd ribosomes, and small enigmatic genomes across a large radiation of phyla.</title>
        <authorList>
            <person name="Brown C.T."/>
            <person name="Hug L.A."/>
            <person name="Thomas B.C."/>
            <person name="Sharon I."/>
            <person name="Castelle C.J."/>
            <person name="Singh A."/>
            <person name="Wilkins M.J."/>
            <person name="Williams K.H."/>
            <person name="Banfield J.F."/>
        </authorList>
    </citation>
    <scope>NUCLEOTIDE SEQUENCE [LARGE SCALE GENOMIC DNA]</scope>
</reference>
<organism evidence="2 3">
    <name type="scientific">Candidatus Daviesbacteria bacterium GW2011_GWB1_36_5</name>
    <dbReference type="NCBI Taxonomy" id="1618426"/>
    <lineage>
        <taxon>Bacteria</taxon>
        <taxon>Candidatus Daviesiibacteriota</taxon>
    </lineage>
</organism>
<dbReference type="EMBL" id="LBSA01000039">
    <property type="protein sequence ID" value="KKQ07718.1"/>
    <property type="molecule type" value="Genomic_DNA"/>
</dbReference>
<proteinExistence type="predicted"/>
<dbReference type="PANTHER" id="PTHR43861:SF6">
    <property type="entry name" value="METHYLTRANSFERASE TYPE 11"/>
    <property type="match status" value="1"/>
</dbReference>
<dbReference type="Proteomes" id="UP000034492">
    <property type="component" value="Unassembled WGS sequence"/>
</dbReference>
<dbReference type="InterPro" id="IPR029063">
    <property type="entry name" value="SAM-dependent_MTases_sf"/>
</dbReference>
<evidence type="ECO:0000313" key="2">
    <source>
        <dbReference type="EMBL" id="KKQ07718.1"/>
    </source>
</evidence>
<comment type="caution">
    <text evidence="2">The sequence shown here is derived from an EMBL/GenBank/DDBJ whole genome shotgun (WGS) entry which is preliminary data.</text>
</comment>
<dbReference type="GO" id="GO:0032259">
    <property type="term" value="P:methylation"/>
    <property type="evidence" value="ECO:0007669"/>
    <property type="project" value="UniProtKB-KW"/>
</dbReference>
<dbReference type="Gene3D" id="3.40.50.150">
    <property type="entry name" value="Vaccinia Virus protein VP39"/>
    <property type="match status" value="1"/>
</dbReference>
<sequence length="210" mass="25026">MIQSKELLEHHEDVPPDHYDKGIKKLFFLRYYHQKRFKEVLRRLEKSEKILDIGCHGGLFTSYLYKGTKAKKVYGVDVSKRAVKLARKRIKKGVFRIANAHELPFKNDFFDAVFCLEVLEHVEEPKKVLKEIKRVLKRGGYGIVLVPTDNLLFRIIWWSWNKINPVWEHTHIQSFRANSLDELIRETKFKILEVGYFHFGMLKIIKFQKP</sequence>
<feature type="domain" description="Methyltransferase type 11" evidence="1">
    <location>
        <begin position="51"/>
        <end position="143"/>
    </location>
</feature>
<keyword evidence="2" id="KW-0489">Methyltransferase</keyword>
<dbReference type="SUPFAM" id="SSF53335">
    <property type="entry name" value="S-adenosyl-L-methionine-dependent methyltransferases"/>
    <property type="match status" value="1"/>
</dbReference>
<protein>
    <submittedName>
        <fullName evidence="2">Methyltransferase</fullName>
    </submittedName>
</protein>
<dbReference type="InterPro" id="IPR013216">
    <property type="entry name" value="Methyltransf_11"/>
</dbReference>
<evidence type="ECO:0000259" key="1">
    <source>
        <dbReference type="Pfam" id="PF08241"/>
    </source>
</evidence>
<dbReference type="CDD" id="cd02440">
    <property type="entry name" value="AdoMet_MTases"/>
    <property type="match status" value="1"/>
</dbReference>
<name>A0A0G0EL17_9BACT</name>
<dbReference type="GO" id="GO:0008757">
    <property type="term" value="F:S-adenosylmethionine-dependent methyltransferase activity"/>
    <property type="evidence" value="ECO:0007669"/>
    <property type="project" value="InterPro"/>
</dbReference>
<dbReference type="PANTHER" id="PTHR43861">
    <property type="entry name" value="TRANS-ACONITATE 2-METHYLTRANSFERASE-RELATED"/>
    <property type="match status" value="1"/>
</dbReference>
<accession>A0A0G0EL17</accession>